<feature type="compositionally biased region" description="Polar residues" evidence="1">
    <location>
        <begin position="229"/>
        <end position="239"/>
    </location>
</feature>
<feature type="compositionally biased region" description="Low complexity" evidence="1">
    <location>
        <begin position="211"/>
        <end position="222"/>
    </location>
</feature>
<feature type="compositionally biased region" description="Acidic residues" evidence="1">
    <location>
        <begin position="292"/>
        <end position="302"/>
    </location>
</feature>
<feature type="compositionally biased region" description="Polar residues" evidence="1">
    <location>
        <begin position="273"/>
        <end position="289"/>
    </location>
</feature>
<feature type="region of interest" description="Disordered" evidence="1">
    <location>
        <begin position="9"/>
        <end position="251"/>
    </location>
</feature>
<feature type="compositionally biased region" description="Pro residues" evidence="1">
    <location>
        <begin position="26"/>
        <end position="35"/>
    </location>
</feature>
<evidence type="ECO:0000313" key="3">
    <source>
        <dbReference type="Proteomes" id="UP000270094"/>
    </source>
</evidence>
<evidence type="ECO:0000313" key="2">
    <source>
        <dbReference type="EMBL" id="VDM70712.1"/>
    </source>
</evidence>
<reference evidence="2 3" key="1">
    <citation type="submission" date="2018-11" db="EMBL/GenBank/DDBJ databases">
        <authorList>
            <consortium name="Pathogen Informatics"/>
        </authorList>
    </citation>
    <scope>NUCLEOTIDE SEQUENCE [LARGE SCALE GENOMIC DNA]</scope>
</reference>
<gene>
    <name evidence="2" type="ORF">SVUK_LOCUS5710</name>
</gene>
<name>A0A3P7KU56_STRVU</name>
<evidence type="ECO:0000256" key="1">
    <source>
        <dbReference type="SAM" id="MobiDB-lite"/>
    </source>
</evidence>
<organism evidence="2 3">
    <name type="scientific">Strongylus vulgaris</name>
    <name type="common">Blood worm</name>
    <dbReference type="NCBI Taxonomy" id="40348"/>
    <lineage>
        <taxon>Eukaryota</taxon>
        <taxon>Metazoa</taxon>
        <taxon>Ecdysozoa</taxon>
        <taxon>Nematoda</taxon>
        <taxon>Chromadorea</taxon>
        <taxon>Rhabditida</taxon>
        <taxon>Rhabditina</taxon>
        <taxon>Rhabditomorpha</taxon>
        <taxon>Strongyloidea</taxon>
        <taxon>Strongylidae</taxon>
        <taxon>Strongylus</taxon>
    </lineage>
</organism>
<feature type="region of interest" description="Disordered" evidence="1">
    <location>
        <begin position="264"/>
        <end position="302"/>
    </location>
</feature>
<dbReference type="AlphaFoldDB" id="A0A3P7KU56"/>
<accession>A0A3P7KU56</accession>
<proteinExistence type="predicted"/>
<dbReference type="EMBL" id="UYYB01017260">
    <property type="protein sequence ID" value="VDM70712.1"/>
    <property type="molecule type" value="Genomic_DNA"/>
</dbReference>
<feature type="compositionally biased region" description="Pro residues" evidence="1">
    <location>
        <begin position="125"/>
        <end position="157"/>
    </location>
</feature>
<feature type="compositionally biased region" description="Polar residues" evidence="1">
    <location>
        <begin position="92"/>
        <end position="109"/>
    </location>
</feature>
<keyword evidence="3" id="KW-1185">Reference proteome</keyword>
<sequence length="302" mass="32151">MNYRHRLQVSTFRGRDGDGQRHHSTLPPPPDPPIIPLSRVPDRPNLGTVRSTGSPAGVLNAQGEVVTLGGRTGPIIIPTTSNRDSAPPQAETGANSIVSEHSTPQSSTRPRFPSILRKTDTSTPSPLPTLPPPPPPPNIGKQVPPPRPPPTSRPLPPHRLITAPRPVPPHRLIKSLPLPTVPPLRTQKVNSESSSSSNTPEPPKEQEHASESASSSSTISSIDKAAPSTDKTTLSSEEQNPQEKVFVEKDMDPLSILAAVSEAARDGAVQGKASKTSASATQPSKTTQAAKDEEDDEYEEEL</sequence>
<dbReference type="Proteomes" id="UP000270094">
    <property type="component" value="Unassembled WGS sequence"/>
</dbReference>
<protein>
    <submittedName>
        <fullName evidence="2">Uncharacterized protein</fullName>
    </submittedName>
</protein>
<dbReference type="OrthoDB" id="5864771at2759"/>